<accession>A0ABX8UPB7</accession>
<proteinExistence type="predicted"/>
<evidence type="ECO:0000313" key="2">
    <source>
        <dbReference type="EMBL" id="QYD70848.1"/>
    </source>
</evidence>
<keyword evidence="1" id="KW-0732">Signal</keyword>
<name>A0ABX8UPB7_9BURK</name>
<evidence type="ECO:0000313" key="3">
    <source>
        <dbReference type="Proteomes" id="UP000826462"/>
    </source>
</evidence>
<dbReference type="Proteomes" id="UP000826462">
    <property type="component" value="Chromosome 1"/>
</dbReference>
<reference evidence="2 3" key="1">
    <citation type="submission" date="2021-07" db="EMBL/GenBank/DDBJ databases">
        <title>Paraburkholderia edwinii protects Aspergillus sp. from phenazines by acting as a toxin sponge.</title>
        <authorList>
            <person name="Dahlstrom K.M."/>
            <person name="Newman D.K."/>
        </authorList>
    </citation>
    <scope>NUCLEOTIDE SEQUENCE [LARGE SCALE GENOMIC DNA]</scope>
    <source>
        <strain evidence="2 3">Pe01</strain>
    </source>
</reference>
<protein>
    <submittedName>
        <fullName evidence="2">Uncharacterized protein</fullName>
    </submittedName>
</protein>
<sequence>MAIALTGACAAFITCAAHAQQIANPGDIVLEREVAPRNAFVSIPRNQEPVLSSATTFPANSFNPTMAQLASDSDLTNARGSTGLSSAGVLAGTGMQAVARILSGNTTGNNVALGASSIGQPAAGIGGTISSSVTGALAPLSSTLGGALGGLK</sequence>
<feature type="signal peptide" evidence="1">
    <location>
        <begin position="1"/>
        <end position="19"/>
    </location>
</feature>
<dbReference type="EMBL" id="CP080095">
    <property type="protein sequence ID" value="QYD70848.1"/>
    <property type="molecule type" value="Genomic_DNA"/>
</dbReference>
<evidence type="ECO:0000256" key="1">
    <source>
        <dbReference type="SAM" id="SignalP"/>
    </source>
</evidence>
<feature type="chain" id="PRO_5046130882" evidence="1">
    <location>
        <begin position="20"/>
        <end position="152"/>
    </location>
</feature>
<keyword evidence="3" id="KW-1185">Reference proteome</keyword>
<gene>
    <name evidence="2" type="ORF">KZJ38_06660</name>
</gene>
<organism evidence="2 3">
    <name type="scientific">Paraburkholderia edwinii</name>
    <dbReference type="NCBI Taxonomy" id="2861782"/>
    <lineage>
        <taxon>Bacteria</taxon>
        <taxon>Pseudomonadati</taxon>
        <taxon>Pseudomonadota</taxon>
        <taxon>Betaproteobacteria</taxon>
        <taxon>Burkholderiales</taxon>
        <taxon>Burkholderiaceae</taxon>
        <taxon>Paraburkholderia</taxon>
    </lineage>
</organism>